<dbReference type="UniPathway" id="UPA00164"/>
<comment type="catalytic activity">
    <reaction evidence="6">
        <text>[(1-&gt;4)-alpha-D-glucosyl](n) + UDP-alpha-D-glucose = [(1-&gt;4)-alpha-D-glucosyl](n+1) + UDP + H(+)</text>
        <dbReference type="Rhea" id="RHEA:18549"/>
        <dbReference type="Rhea" id="RHEA-COMP:9584"/>
        <dbReference type="Rhea" id="RHEA-COMP:9587"/>
        <dbReference type="ChEBI" id="CHEBI:15378"/>
        <dbReference type="ChEBI" id="CHEBI:15444"/>
        <dbReference type="ChEBI" id="CHEBI:58223"/>
        <dbReference type="ChEBI" id="CHEBI:58885"/>
        <dbReference type="EC" id="2.4.1.11"/>
    </reaction>
    <physiologicalReaction direction="left-to-right" evidence="6">
        <dbReference type="Rhea" id="RHEA:18550"/>
    </physiologicalReaction>
</comment>
<dbReference type="GO" id="GO:0004373">
    <property type="term" value="F:alpha-1,4-glucan glucosyltransferase (UDP-glucose donor) activity"/>
    <property type="evidence" value="ECO:0007669"/>
    <property type="project" value="UniProtKB-EC"/>
</dbReference>
<feature type="compositionally biased region" description="Basic and acidic residues" evidence="8">
    <location>
        <begin position="780"/>
        <end position="805"/>
    </location>
</feature>
<comment type="caution">
    <text evidence="9">The sequence shown here is derived from an EMBL/GenBank/DDBJ whole genome shotgun (WGS) entry which is preliminary data.</text>
</comment>
<dbReference type="GO" id="GO:0005737">
    <property type="term" value="C:cytoplasm"/>
    <property type="evidence" value="ECO:0007669"/>
    <property type="project" value="TreeGrafter"/>
</dbReference>
<feature type="compositionally biased region" description="Polar residues" evidence="8">
    <location>
        <begin position="640"/>
        <end position="657"/>
    </location>
</feature>
<evidence type="ECO:0000256" key="6">
    <source>
        <dbReference type="ARBA" id="ARBA00047345"/>
    </source>
</evidence>
<dbReference type="EC" id="2.4.1.11" evidence="7"/>
<dbReference type="AlphaFoldDB" id="A0A814CD01"/>
<dbReference type="Pfam" id="PF05693">
    <property type="entry name" value="Glycogen_syn"/>
    <property type="match status" value="1"/>
</dbReference>
<evidence type="ECO:0000256" key="4">
    <source>
        <dbReference type="ARBA" id="ARBA00022679"/>
    </source>
</evidence>
<dbReference type="Proteomes" id="UP000663864">
    <property type="component" value="Unassembled WGS sequence"/>
</dbReference>
<feature type="compositionally biased region" description="Polar residues" evidence="8">
    <location>
        <begin position="751"/>
        <end position="762"/>
    </location>
</feature>
<dbReference type="SUPFAM" id="SSF53756">
    <property type="entry name" value="UDP-Glycosyltransferase/glycogen phosphorylase"/>
    <property type="match status" value="2"/>
</dbReference>
<evidence type="ECO:0000256" key="3">
    <source>
        <dbReference type="ARBA" id="ARBA00022676"/>
    </source>
</evidence>
<feature type="compositionally biased region" description="Low complexity" evidence="8">
    <location>
        <begin position="813"/>
        <end position="827"/>
    </location>
</feature>
<reference evidence="9" key="1">
    <citation type="submission" date="2021-02" db="EMBL/GenBank/DDBJ databases">
        <authorList>
            <person name="Nowell W R."/>
        </authorList>
    </citation>
    <scope>NUCLEOTIDE SEQUENCE</scope>
</reference>
<evidence type="ECO:0000313" key="10">
    <source>
        <dbReference type="EMBL" id="CAF3740498.1"/>
    </source>
</evidence>
<dbReference type="EMBL" id="CAJNOT010000316">
    <property type="protein sequence ID" value="CAF0938424.1"/>
    <property type="molecule type" value="Genomic_DNA"/>
</dbReference>
<feature type="region of interest" description="Disordered" evidence="8">
    <location>
        <begin position="751"/>
        <end position="851"/>
    </location>
</feature>
<keyword evidence="3 7" id="KW-0328">Glycosyltransferase</keyword>
<keyword evidence="4 7" id="KW-0808">Transferase</keyword>
<evidence type="ECO:0000256" key="7">
    <source>
        <dbReference type="RuleBase" id="RU363104"/>
    </source>
</evidence>
<dbReference type="FunFam" id="3.40.50.2000:FF:000014">
    <property type="entry name" value="Glycogen [starch] synthase"/>
    <property type="match status" value="1"/>
</dbReference>
<comment type="pathway">
    <text evidence="1 7">Glycan biosynthesis; glycogen biosynthesis.</text>
</comment>
<evidence type="ECO:0000256" key="2">
    <source>
        <dbReference type="ARBA" id="ARBA00010686"/>
    </source>
</evidence>
<comment type="function">
    <text evidence="7">Transfers the glycosyl residue from UDP-Glc to the non-reducing end of alpha-1,4-glucan.</text>
</comment>
<protein>
    <recommendedName>
        <fullName evidence="7">Glycogen [starch] synthase</fullName>
        <ecNumber evidence="7">2.4.1.11</ecNumber>
    </recommendedName>
</protein>
<dbReference type="GO" id="GO:0005978">
    <property type="term" value="P:glycogen biosynthetic process"/>
    <property type="evidence" value="ECO:0007669"/>
    <property type="project" value="UniProtKB-UniPathway"/>
</dbReference>
<name>A0A814CD01_9BILA</name>
<dbReference type="Proteomes" id="UP000663836">
    <property type="component" value="Unassembled WGS sequence"/>
</dbReference>
<dbReference type="PANTHER" id="PTHR10176:SF3">
    <property type="entry name" value="GLYCOGEN [STARCH] SYNTHASE"/>
    <property type="match status" value="1"/>
</dbReference>
<accession>A0A814CD01</accession>
<gene>
    <name evidence="10" type="ORF">JBS370_LOCUS11966</name>
    <name evidence="9" type="ORF">ZHD862_LOCUS9329</name>
</gene>
<dbReference type="PANTHER" id="PTHR10176">
    <property type="entry name" value="GLYCOGEN SYNTHASE"/>
    <property type="match status" value="1"/>
</dbReference>
<dbReference type="Gene3D" id="3.40.50.2000">
    <property type="entry name" value="Glycogen Phosphorylase B"/>
    <property type="match status" value="2"/>
</dbReference>
<evidence type="ECO:0000256" key="8">
    <source>
        <dbReference type="SAM" id="MobiDB-lite"/>
    </source>
</evidence>
<evidence type="ECO:0000256" key="1">
    <source>
        <dbReference type="ARBA" id="ARBA00004964"/>
    </source>
</evidence>
<feature type="compositionally biased region" description="Low complexity" evidence="8">
    <location>
        <begin position="680"/>
        <end position="694"/>
    </location>
</feature>
<keyword evidence="5 7" id="KW-0320">Glycogen biosynthesis</keyword>
<proteinExistence type="inferred from homology"/>
<dbReference type="EMBL" id="CAJOBD010000953">
    <property type="protein sequence ID" value="CAF3740498.1"/>
    <property type="molecule type" value="Genomic_DNA"/>
</dbReference>
<sequence>MSISKIKHAAKSLKNFQGIRFEECLDDGEAAEQLNKWLLEVSWEVANKVGGIYTVIRSKVPVTKKEYGNNYICLGPYNDSFVKTEVEIGESKLDVIRDTVNEMKRLGIHVVTGNWLIEGFPQVVLFDIGSAIHRLDDWKGDFFRHARIGIPYHDREANDALVFGFCVFWFIGIFIDQVKRRQKCYVIAHFHEWLTGVGLIMTRLCGYDCALIFTTHATLLGRYLCAGSTDFYNNLPLFDLDKEAGNRRIYHRYCIERAAASCTHVFTTVSKITGIESEYLLKKKPDVLTPNGLNVQKFAALHEFQNLHAQNKEKLHAFVRGHFYGHYDFDLDKTLYVFTAGRYEFTNKGADMFIESLARLNHMLKSSGSDVTVVAFLIFPTATNNFNVESLRGQSIAKMFRDTVSNIQSDIGKRLYEISLKGHLPTPAEILLSSDLIELKKCIYGSQRSTLPPICTHNVCDDIHDPILNALRRCELFNARSDRVKVIFHPEFLRSTSPLLPLDYDEFVRGCHLGVFPSYYEPWGYTPAECTVLGVPNISTNLSGFGCFMEEHVHEAHTYGIYIVDRRYKSGDESCQQLAQYMFDFSLLTRRQRIILRNRTERLSELLDWNVLGIYYYRARQIALTRIHPEFEEEIIKLANETSSNPSTPVISRSSTPAPHEHDDEGTDDEDESHPPPPSQISSQKVSPKQPSSIDQAFEPSFARPASATHLPLDKQFRAAAVAAANAAASDEPTFTDALDDEIRQITIGKDNQSKLTSTSQTIKHDDKVDFSLDDLGDLDDSHDSQEQVPYEDNKTSISTKHDFTIPDVLQQTTITGNTTSGESTSGAENILSSSNLKDQPNTKSTEKEQS</sequence>
<comment type="similarity">
    <text evidence="2 7">Belongs to the glycosyltransferase 3 family.</text>
</comment>
<dbReference type="InterPro" id="IPR008631">
    <property type="entry name" value="Glycogen_synth"/>
</dbReference>
<evidence type="ECO:0000313" key="9">
    <source>
        <dbReference type="EMBL" id="CAF0938424.1"/>
    </source>
</evidence>
<organism evidence="9 11">
    <name type="scientific">Rotaria sordida</name>
    <dbReference type="NCBI Taxonomy" id="392033"/>
    <lineage>
        <taxon>Eukaryota</taxon>
        <taxon>Metazoa</taxon>
        <taxon>Spiralia</taxon>
        <taxon>Gnathifera</taxon>
        <taxon>Rotifera</taxon>
        <taxon>Eurotatoria</taxon>
        <taxon>Bdelloidea</taxon>
        <taxon>Philodinida</taxon>
        <taxon>Philodinidae</taxon>
        <taxon>Rotaria</taxon>
    </lineage>
</organism>
<evidence type="ECO:0000256" key="5">
    <source>
        <dbReference type="ARBA" id="ARBA00023056"/>
    </source>
</evidence>
<evidence type="ECO:0000313" key="11">
    <source>
        <dbReference type="Proteomes" id="UP000663864"/>
    </source>
</evidence>
<feature type="compositionally biased region" description="Polar residues" evidence="8">
    <location>
        <begin position="831"/>
        <end position="844"/>
    </location>
</feature>
<feature type="region of interest" description="Disordered" evidence="8">
    <location>
        <begin position="639"/>
        <end position="695"/>
    </location>
</feature>